<gene>
    <name evidence="2" type="ORF">BU61_6235</name>
</gene>
<accession>A0ABX0S2T7</accession>
<name>A0ABX0S2T7_PONBL</name>
<feature type="region of interest" description="Disordered" evidence="1">
    <location>
        <begin position="94"/>
        <end position="115"/>
    </location>
</feature>
<dbReference type="EMBL" id="PGGH01074370">
    <property type="protein sequence ID" value="NIG58985.1"/>
    <property type="molecule type" value="Genomic_DNA"/>
</dbReference>
<protein>
    <submittedName>
        <fullName evidence="2">Uncharacterized protein</fullName>
    </submittedName>
</protein>
<dbReference type="Proteomes" id="UP001165941">
    <property type="component" value="Unassembled WGS sequence"/>
</dbReference>
<organism evidence="2 3">
    <name type="scientific">Pontoporia blainvillei</name>
    <name type="common">Franciscana</name>
    <name type="synonym">Delphinus blainvillei</name>
    <dbReference type="NCBI Taxonomy" id="48723"/>
    <lineage>
        <taxon>Eukaryota</taxon>
        <taxon>Metazoa</taxon>
        <taxon>Chordata</taxon>
        <taxon>Craniata</taxon>
        <taxon>Vertebrata</taxon>
        <taxon>Euteleostomi</taxon>
        <taxon>Mammalia</taxon>
        <taxon>Eutheria</taxon>
        <taxon>Laurasiatheria</taxon>
        <taxon>Artiodactyla</taxon>
        <taxon>Whippomorpha</taxon>
        <taxon>Cetacea</taxon>
        <taxon>Odontoceti</taxon>
        <taxon>Pontoporiidae</taxon>
        <taxon>Pontoporia</taxon>
    </lineage>
</organism>
<proteinExistence type="predicted"/>
<keyword evidence="3" id="KW-1185">Reference proteome</keyword>
<evidence type="ECO:0000313" key="2">
    <source>
        <dbReference type="EMBL" id="NIG58985.1"/>
    </source>
</evidence>
<comment type="caution">
    <text evidence="2">The sequence shown here is derived from an EMBL/GenBank/DDBJ whole genome shotgun (WGS) entry which is preliminary data.</text>
</comment>
<evidence type="ECO:0000256" key="1">
    <source>
        <dbReference type="SAM" id="MobiDB-lite"/>
    </source>
</evidence>
<sequence>MVLALEMDVALLPGSAVPEVQGALACHPGVEVPKSPGAAPADLVSLEALAIPGEGPALILGVEAPACLASPEDLASPEGHVPAVHLEDEVLSSLETGGPASSLGEQDPGSLGGLEDPAFLLDSIPSEVPETQDLGSLETLAHLASHEDGEVLAFLWDQVVPAYLEYQVPEGPSDPGDQVGLGGLCDLVGQVGPEDPYDLEDQKCPVVQVVLEVPKGHEVQDASAFLGAHACPEASATPGVGPGALVVP</sequence>
<reference evidence="2" key="1">
    <citation type="submission" date="2018-05" db="EMBL/GenBank/DDBJ databases">
        <authorList>
            <person name="Pedro S.L.S."/>
            <person name="Freitas R.C."/>
            <person name="Barreto A.S."/>
            <person name="Lima A.O.S."/>
        </authorList>
    </citation>
    <scope>NUCLEOTIDE SEQUENCE</scope>
    <source>
        <strain evidence="2">BP203</strain>
        <tissue evidence="2">Muscle</tissue>
    </source>
</reference>
<evidence type="ECO:0000313" key="3">
    <source>
        <dbReference type="Proteomes" id="UP001165941"/>
    </source>
</evidence>